<gene>
    <name evidence="3" type="ORF">AWN90_22850</name>
</gene>
<keyword evidence="1" id="KW-0732">Signal</keyword>
<evidence type="ECO:0000313" key="4">
    <source>
        <dbReference type="Proteomes" id="UP000076512"/>
    </source>
</evidence>
<accession>A0A164NY14</accession>
<dbReference type="RefSeq" id="WP_067586665.1">
    <property type="nucleotide sequence ID" value="NZ_JABMCZ010000005.1"/>
</dbReference>
<dbReference type="InterPro" id="IPR025419">
    <property type="entry name" value="DUF4142"/>
</dbReference>
<dbReference type="PANTHER" id="PTHR38593">
    <property type="entry name" value="BLR2558 PROTEIN"/>
    <property type="match status" value="1"/>
</dbReference>
<dbReference type="Pfam" id="PF13628">
    <property type="entry name" value="DUF4142"/>
    <property type="match status" value="1"/>
</dbReference>
<dbReference type="EMBL" id="LWGR01000004">
    <property type="protein sequence ID" value="KZM74867.1"/>
    <property type="molecule type" value="Genomic_DNA"/>
</dbReference>
<evidence type="ECO:0000256" key="1">
    <source>
        <dbReference type="SAM" id="SignalP"/>
    </source>
</evidence>
<reference evidence="3 4" key="1">
    <citation type="submission" date="2016-04" db="EMBL/GenBank/DDBJ databases">
        <authorList>
            <person name="Evans L.H."/>
            <person name="Alamgir A."/>
            <person name="Owens N."/>
            <person name="Weber N.D."/>
            <person name="Virtaneva K."/>
            <person name="Barbian K."/>
            <person name="Babar A."/>
            <person name="Rosenke K."/>
        </authorList>
    </citation>
    <scope>NUCLEOTIDE SEQUENCE [LARGE SCALE GENOMIC DNA]</scope>
    <source>
        <strain evidence="3 4">IFM 0406</strain>
    </source>
</reference>
<name>A0A164NY14_9NOCA</name>
<organism evidence="3 4">
    <name type="scientific">Nocardia terpenica</name>
    <dbReference type="NCBI Taxonomy" id="455432"/>
    <lineage>
        <taxon>Bacteria</taxon>
        <taxon>Bacillati</taxon>
        <taxon>Actinomycetota</taxon>
        <taxon>Actinomycetes</taxon>
        <taxon>Mycobacteriales</taxon>
        <taxon>Nocardiaceae</taxon>
        <taxon>Nocardia</taxon>
    </lineage>
</organism>
<dbReference type="AlphaFoldDB" id="A0A164NY14"/>
<dbReference type="STRING" id="455432.AWN90_22850"/>
<feature type="signal peptide" evidence="1">
    <location>
        <begin position="1"/>
        <end position="25"/>
    </location>
</feature>
<dbReference type="PANTHER" id="PTHR38593:SF1">
    <property type="entry name" value="BLR2558 PROTEIN"/>
    <property type="match status" value="1"/>
</dbReference>
<feature type="chain" id="PRO_5039229624" description="DUF4142 domain-containing protein" evidence="1">
    <location>
        <begin position="26"/>
        <end position="175"/>
    </location>
</feature>
<evidence type="ECO:0000259" key="2">
    <source>
        <dbReference type="Pfam" id="PF13628"/>
    </source>
</evidence>
<dbReference type="InterPro" id="IPR012347">
    <property type="entry name" value="Ferritin-like"/>
</dbReference>
<proteinExistence type="predicted"/>
<feature type="domain" description="DUF4142" evidence="2">
    <location>
        <begin position="34"/>
        <end position="170"/>
    </location>
</feature>
<dbReference type="Gene3D" id="1.20.1260.10">
    <property type="match status" value="1"/>
</dbReference>
<comment type="caution">
    <text evidence="3">The sequence shown here is derived from an EMBL/GenBank/DDBJ whole genome shotgun (WGS) entry which is preliminary data.</text>
</comment>
<evidence type="ECO:0000313" key="3">
    <source>
        <dbReference type="EMBL" id="KZM74867.1"/>
    </source>
</evidence>
<sequence>MRIRHYVLVAAAAVASTGLSGPVGSAEPVALAGQDQQFLMAAHQGNLAETLSGARAALTGQGVCDAVPRIGRMLVADHTQLDAQGAMVAVRTGTPLPLTPTPDQTQQLLATGMKTGRDFDVAWLQMQQRFHTETLAAVRQEITAGASDEVRTLARQAEPVVLRHLDAVQEALTTC</sequence>
<keyword evidence="4" id="KW-1185">Reference proteome</keyword>
<protein>
    <recommendedName>
        <fullName evidence="2">DUF4142 domain-containing protein</fullName>
    </recommendedName>
</protein>
<dbReference type="Proteomes" id="UP000076512">
    <property type="component" value="Unassembled WGS sequence"/>
</dbReference>